<dbReference type="EMBL" id="LWGR01000009">
    <property type="protein sequence ID" value="KZM72199.1"/>
    <property type="molecule type" value="Genomic_DNA"/>
</dbReference>
<reference evidence="1 2" key="1">
    <citation type="submission" date="2016-04" db="EMBL/GenBank/DDBJ databases">
        <authorList>
            <person name="Evans L.H."/>
            <person name="Alamgir A."/>
            <person name="Owens N."/>
            <person name="Weber N.D."/>
            <person name="Virtaneva K."/>
            <person name="Barbian K."/>
            <person name="Babar A."/>
            <person name="Rosenke K."/>
        </authorList>
    </citation>
    <scope>NUCLEOTIDE SEQUENCE [LARGE SCALE GENOMIC DNA]</scope>
    <source>
        <strain evidence="1 2">IFM 0406</strain>
    </source>
</reference>
<keyword evidence="2" id="KW-1185">Reference proteome</keyword>
<sequence length="296" mass="33598">MEDNRTLVEVEGCMGSWFTLSGPGMGEQGVILGTDVDGIWDAPVKTIWTEHAHQIGGSYAGHRYLKRDIVFGVWIDDIDTGSWQINDSEWRKNWAYDRDSKLWITTPDSGRRYLNVRLLEQPSFKPEKDPNLIRSGKVVMTVCAGDPWWYEEQPYTDTWVLASGTSGSGFVTIDNPTDQPVWLEWILQGGARWTIPDYSFGDNSFGRAEADAARRIRMPKQKPGQTFWINTDPFEDMLRDPAGSQVWSLMNGVTYNYAIPPYTKAIQLPVSVEEASPGASVQVRVKRNWSRPWGLE</sequence>
<dbReference type="RefSeq" id="WP_197696584.1">
    <property type="nucleotide sequence ID" value="NZ_JABMCZ010000001.1"/>
</dbReference>
<proteinExistence type="predicted"/>
<evidence type="ECO:0000313" key="2">
    <source>
        <dbReference type="Proteomes" id="UP000076512"/>
    </source>
</evidence>
<organism evidence="1 2">
    <name type="scientific">Nocardia terpenica</name>
    <dbReference type="NCBI Taxonomy" id="455432"/>
    <lineage>
        <taxon>Bacteria</taxon>
        <taxon>Bacillati</taxon>
        <taxon>Actinomycetota</taxon>
        <taxon>Actinomycetes</taxon>
        <taxon>Mycobacteriales</taxon>
        <taxon>Nocardiaceae</taxon>
        <taxon>Nocardia</taxon>
    </lineage>
</organism>
<name>A0A164LAS0_9NOCA</name>
<dbReference type="Proteomes" id="UP000076512">
    <property type="component" value="Unassembled WGS sequence"/>
</dbReference>
<accession>A0A164LAS0</accession>
<gene>
    <name evidence="1" type="ORF">AWN90_36595</name>
</gene>
<dbReference type="AlphaFoldDB" id="A0A164LAS0"/>
<evidence type="ECO:0000313" key="1">
    <source>
        <dbReference type="EMBL" id="KZM72199.1"/>
    </source>
</evidence>
<dbReference type="STRING" id="455432.AWN90_36595"/>
<protein>
    <submittedName>
        <fullName evidence="1">Uncharacterized protein</fullName>
    </submittedName>
</protein>
<comment type="caution">
    <text evidence="1">The sequence shown here is derived from an EMBL/GenBank/DDBJ whole genome shotgun (WGS) entry which is preliminary data.</text>
</comment>